<sequence length="340" mass="36217">MGTHRRARPAGRARTAVLGAAAGAAVLLPAGTGWAEPAPSLDQVKAKVDGLYEEAEAATEEYNKVDERAKQLQDQAGKLQDRLAGQQEKVLQFQETLGALAAEQYRSGGLDPGVQLMLSASPDEYLRRAGLQDLAGGQQADALRSALRLQQSIDQERAETAAKLAELEQARSTLTAKKAEVQAKLGEASRILAGLKAADRARVLGDNNQAASRSSARGQTYTGPATGQVKAILDFAYAQIGKPYQWGAAGPNSFDCSGLTQMAFRAGGVSLPRVSQDQWNAGKRIAKADIQPGDLLFYYNDLHHVGIYIGNGKLLHAPRTGKNVEIVGIDVMPYMGAVRP</sequence>
<dbReference type="HOGENOM" id="CLU_034085_1_2_11"/>
<protein>
    <recommendedName>
        <fullName evidence="7">NlpC/P60 domain-containing protein</fullName>
    </recommendedName>
</protein>
<feature type="domain" description="NlpC/P60" evidence="7">
    <location>
        <begin position="226"/>
        <end position="340"/>
    </location>
</feature>
<comment type="caution">
    <text evidence="8">The sequence shown here is derived from an EMBL/GenBank/DDBJ whole genome shotgun (WGS) entry which is preliminary data.</text>
</comment>
<evidence type="ECO:0000256" key="3">
    <source>
        <dbReference type="ARBA" id="ARBA00022801"/>
    </source>
</evidence>
<accession>A0A066YVC9</accession>
<dbReference type="eggNOG" id="COG0791">
    <property type="taxonomic scope" value="Bacteria"/>
</dbReference>
<evidence type="ECO:0000313" key="9">
    <source>
        <dbReference type="Proteomes" id="UP000027178"/>
    </source>
</evidence>
<keyword evidence="6" id="KW-0732">Signal</keyword>
<proteinExistence type="inferred from homology"/>
<dbReference type="AlphaFoldDB" id="A0A066YVC9"/>
<feature type="coiled-coil region" evidence="5">
    <location>
        <begin position="41"/>
        <end position="89"/>
    </location>
</feature>
<dbReference type="GO" id="GO:0006508">
    <property type="term" value="P:proteolysis"/>
    <property type="evidence" value="ECO:0007669"/>
    <property type="project" value="UniProtKB-KW"/>
</dbReference>
<dbReference type="PANTHER" id="PTHR47359">
    <property type="entry name" value="PEPTIDOGLYCAN DL-ENDOPEPTIDASE CWLO"/>
    <property type="match status" value="1"/>
</dbReference>
<comment type="similarity">
    <text evidence="1">Belongs to the peptidase C40 family.</text>
</comment>
<dbReference type="Gene3D" id="3.90.1720.10">
    <property type="entry name" value="endopeptidase domain like (from Nostoc punctiforme)"/>
    <property type="match status" value="1"/>
</dbReference>
<reference evidence="8 9" key="1">
    <citation type="submission" date="2014-05" db="EMBL/GenBank/DDBJ databases">
        <title>Draft Genome Sequence of Kitasatospora cheerisanensis KCTC 2395.</title>
        <authorList>
            <person name="Nam D.H."/>
        </authorList>
    </citation>
    <scope>NUCLEOTIDE SEQUENCE [LARGE SCALE GENOMIC DNA]</scope>
    <source>
        <strain evidence="8 9">KCTC 2395</strain>
    </source>
</reference>
<dbReference type="InterPro" id="IPR051794">
    <property type="entry name" value="PG_Endopeptidase_C40"/>
</dbReference>
<keyword evidence="4" id="KW-0788">Thiol protease</keyword>
<dbReference type="RefSeq" id="WP_035867853.1">
    <property type="nucleotide sequence ID" value="NZ_KK853997.1"/>
</dbReference>
<feature type="chain" id="PRO_5001631955" description="NlpC/P60 domain-containing protein" evidence="6">
    <location>
        <begin position="36"/>
        <end position="340"/>
    </location>
</feature>
<evidence type="ECO:0000313" key="8">
    <source>
        <dbReference type="EMBL" id="KDN82046.1"/>
    </source>
</evidence>
<organism evidence="8 9">
    <name type="scientific">Kitasatospora cheerisanensis KCTC 2395</name>
    <dbReference type="NCBI Taxonomy" id="1348663"/>
    <lineage>
        <taxon>Bacteria</taxon>
        <taxon>Bacillati</taxon>
        <taxon>Actinomycetota</taxon>
        <taxon>Actinomycetes</taxon>
        <taxon>Kitasatosporales</taxon>
        <taxon>Streptomycetaceae</taxon>
        <taxon>Kitasatospora</taxon>
    </lineage>
</organism>
<keyword evidence="2" id="KW-0645">Protease</keyword>
<dbReference type="InterPro" id="IPR038765">
    <property type="entry name" value="Papain-like_cys_pep_sf"/>
</dbReference>
<keyword evidence="5" id="KW-0175">Coiled coil</keyword>
<dbReference type="GO" id="GO:0008234">
    <property type="term" value="F:cysteine-type peptidase activity"/>
    <property type="evidence" value="ECO:0007669"/>
    <property type="project" value="UniProtKB-KW"/>
</dbReference>
<evidence type="ECO:0000256" key="4">
    <source>
        <dbReference type="ARBA" id="ARBA00022807"/>
    </source>
</evidence>
<evidence type="ECO:0000256" key="5">
    <source>
        <dbReference type="SAM" id="Coils"/>
    </source>
</evidence>
<dbReference type="Proteomes" id="UP000027178">
    <property type="component" value="Unassembled WGS sequence"/>
</dbReference>
<dbReference type="InterPro" id="IPR000064">
    <property type="entry name" value="NLP_P60_dom"/>
</dbReference>
<dbReference type="EMBL" id="JNBY01000126">
    <property type="protein sequence ID" value="KDN82046.1"/>
    <property type="molecule type" value="Genomic_DNA"/>
</dbReference>
<evidence type="ECO:0000256" key="1">
    <source>
        <dbReference type="ARBA" id="ARBA00007074"/>
    </source>
</evidence>
<name>A0A066YVC9_9ACTN</name>
<feature type="signal peptide" evidence="6">
    <location>
        <begin position="1"/>
        <end position="35"/>
    </location>
</feature>
<dbReference type="Pfam" id="PF00877">
    <property type="entry name" value="NLPC_P60"/>
    <property type="match status" value="1"/>
</dbReference>
<keyword evidence="9" id="KW-1185">Reference proteome</keyword>
<dbReference type="PROSITE" id="PS51935">
    <property type="entry name" value="NLPC_P60"/>
    <property type="match status" value="1"/>
</dbReference>
<dbReference type="PATRIC" id="fig|1348663.4.peg.5999"/>
<dbReference type="PANTHER" id="PTHR47359:SF3">
    <property type="entry name" value="NLP_P60 DOMAIN-CONTAINING PROTEIN-RELATED"/>
    <property type="match status" value="1"/>
</dbReference>
<dbReference type="SUPFAM" id="SSF54001">
    <property type="entry name" value="Cysteine proteinases"/>
    <property type="match status" value="1"/>
</dbReference>
<evidence type="ECO:0000256" key="6">
    <source>
        <dbReference type="SAM" id="SignalP"/>
    </source>
</evidence>
<evidence type="ECO:0000256" key="2">
    <source>
        <dbReference type="ARBA" id="ARBA00022670"/>
    </source>
</evidence>
<feature type="coiled-coil region" evidence="5">
    <location>
        <begin position="150"/>
        <end position="184"/>
    </location>
</feature>
<evidence type="ECO:0000259" key="7">
    <source>
        <dbReference type="PROSITE" id="PS51935"/>
    </source>
</evidence>
<gene>
    <name evidence="8" type="ORF">KCH_62000</name>
</gene>
<dbReference type="OrthoDB" id="3865587at2"/>
<keyword evidence="3" id="KW-0378">Hydrolase</keyword>